<evidence type="ECO:0000256" key="1">
    <source>
        <dbReference type="SAM" id="MobiDB-lite"/>
    </source>
</evidence>
<name>A0A8J3ASE2_9BURK</name>
<reference evidence="4" key="1">
    <citation type="journal article" date="2019" name="Int. J. Syst. Evol. Microbiol.">
        <title>The Global Catalogue of Microorganisms (GCM) 10K type strain sequencing project: providing services to taxonomists for standard genome sequencing and annotation.</title>
        <authorList>
            <consortium name="The Broad Institute Genomics Platform"/>
            <consortium name="The Broad Institute Genome Sequencing Center for Infectious Disease"/>
            <person name="Wu L."/>
            <person name="Ma J."/>
        </authorList>
    </citation>
    <scope>NUCLEOTIDE SEQUENCE [LARGE SCALE GENOMIC DNA]</scope>
    <source>
        <strain evidence="4">CCM 2767</strain>
    </source>
</reference>
<dbReference type="InterPro" id="IPR025392">
    <property type="entry name" value="DUF4124"/>
</dbReference>
<feature type="domain" description="DUF4124" evidence="2">
    <location>
        <begin position="6"/>
        <end position="50"/>
    </location>
</feature>
<dbReference type="Proteomes" id="UP000642180">
    <property type="component" value="Unassembled WGS sequence"/>
</dbReference>
<organism evidence="3 4">
    <name type="scientific">Oxalicibacterium faecigallinarum</name>
    <dbReference type="NCBI Taxonomy" id="573741"/>
    <lineage>
        <taxon>Bacteria</taxon>
        <taxon>Pseudomonadati</taxon>
        <taxon>Pseudomonadota</taxon>
        <taxon>Betaproteobacteria</taxon>
        <taxon>Burkholderiales</taxon>
        <taxon>Oxalobacteraceae</taxon>
        <taxon>Oxalicibacterium</taxon>
    </lineage>
</organism>
<accession>A0A8J3ASE2</accession>
<keyword evidence="4" id="KW-1185">Reference proteome</keyword>
<dbReference type="Pfam" id="PF13511">
    <property type="entry name" value="DUF4124"/>
    <property type="match status" value="1"/>
</dbReference>
<proteinExistence type="predicted"/>
<feature type="compositionally biased region" description="Basic and acidic residues" evidence="1">
    <location>
        <begin position="51"/>
        <end position="81"/>
    </location>
</feature>
<comment type="caution">
    <text evidence="3">The sequence shown here is derived from an EMBL/GenBank/DDBJ whole genome shotgun (WGS) entry which is preliminary data.</text>
</comment>
<dbReference type="AlphaFoldDB" id="A0A8J3ASE2"/>
<evidence type="ECO:0000313" key="4">
    <source>
        <dbReference type="Proteomes" id="UP000642180"/>
    </source>
</evidence>
<feature type="region of interest" description="Disordered" evidence="1">
    <location>
        <begin position="49"/>
        <end position="102"/>
    </location>
</feature>
<evidence type="ECO:0000259" key="2">
    <source>
        <dbReference type="Pfam" id="PF13511"/>
    </source>
</evidence>
<sequence length="160" mass="17632">MLGAVLLPGVAADIYRWVDEKGRTHVSDVVPPRYADKAVRVDTSGSAISSEDLRAAQERAARERQLLEEQRADARREEEAAARAQSQQSAGALTAPRQGPTESECAAKWRAFWASQECFAPFVKGAGRRRGAHVSEEAYLYCKSVPDPSSECSIPTVRRW</sequence>
<dbReference type="EMBL" id="BMDI01000002">
    <property type="protein sequence ID" value="GGI20122.1"/>
    <property type="molecule type" value="Genomic_DNA"/>
</dbReference>
<protein>
    <recommendedName>
        <fullName evidence="2">DUF4124 domain-containing protein</fullName>
    </recommendedName>
</protein>
<gene>
    <name evidence="3" type="ORF">GCM10008066_22450</name>
</gene>
<evidence type="ECO:0000313" key="3">
    <source>
        <dbReference type="EMBL" id="GGI20122.1"/>
    </source>
</evidence>